<dbReference type="PANTHER" id="PTHR30441:SF4">
    <property type="entry name" value="PROTEIN ASMA"/>
    <property type="match status" value="1"/>
</dbReference>
<dbReference type="PANTHER" id="PTHR30441">
    <property type="entry name" value="DUF748 DOMAIN-CONTAINING PROTEIN"/>
    <property type="match status" value="1"/>
</dbReference>
<sequence length="1175" mass="123998">MSDTKQKTTKLKPFFRILIALLLVGGLTFIALAVYLSTPHAASQVSRLLTTSLHQTVLVSHLELTGTTLRLEKISVDSPGFSGHLAAADAIAIQPQWRSLVTGRRYFRLIEIDGLKLDIRKNSKGVWNFSELQRSMASGKPSGAELYIRQLVVKNGKISINDQAMQNINLQLHNVSSKGTADADVQLVFEDAVKNRYTIAGRARGGSQPALDLTLSAPTFSVNGVAAMLGLKKPPLYGEEPGVLKATAVMQGKLVQTSLLYQFKGMRLIAGSAPLGGALSASAGYDSGKDEVRLEAATLSVNDLIKLHASGRASSLRTERKFAGELSAGEVDLARVTGLLPEGERRTTILTGRLASTVLKVSGDAARGITSASGSLSLMDGLLKRNGRTYVSGVEGTLRLAAADKDIRLAGRLHSGKASAESLLQDLDTSFSMALSSKMKPLAAEVSPLSGRAMGIPFTGQFSFRKEAPEPFKVTLNVPRTPLQLLRPFLKQYNLEPDSGTASISLRAAGQGARDLHGAGRVELVSVQGHQEKKVFALKNGVTDFSLGLIKGKLELSGNARFSGVAFGGKGGDAAFAYRLVDDRLALSGSTFQVEGVTGSIERLSAVIPRKDAGEITRLPLVLELAGGKFRRDQLAINGVSATMDGAFIANGGDKWLEGNASLGFADATWQGKPLAASAARLTFARSGASGDLSGTVLGGPLAGKFAFNPFAPGAGSTFQVGIQQAQLTQAAGIVPAAWKAVPTGGLADITCKGSYAPATGPDARLEVHVKNVSINNSTGKTLLSDGGINLRGGISGQKVTVNSAVVSVGEAVAVTIKGAIEQAASPGRTGRLTFALPVTPVNGMVDQVVNVMPRMIQEATLTGTVAGEGALDLQEGRMLLQGAVRLKGVGLDTQQLRLADLSGEIPISLDFSGKNTGRSFDTLSFTRENYPRLLTQLRGKSGAASSVSIGSLAVGPQDLGSIKLQMSAGNGVTRVDLLKASLYGGNIYGKTSFSIDRNLSSRLDLLLDSLSLKELCNAFPKIKGYISGLLDGVISIDASGKKLTDLSGFTELWAREDKREKMLISKEFLQKLSGKKLSGFFFRNDRAYDNAEINAILEHGYLTFERLDIKNTNVFGVKDLSVSIAPSQNRIALDHLLDTIQQAAVRGTRATGGEAPAGEQEGGAPSTPGFQWQE</sequence>
<keyword evidence="2" id="KW-1133">Transmembrane helix</keyword>
<proteinExistence type="predicted"/>
<dbReference type="Proteomes" id="UP000784128">
    <property type="component" value="Unassembled WGS sequence"/>
</dbReference>
<dbReference type="InterPro" id="IPR052894">
    <property type="entry name" value="AsmA-related"/>
</dbReference>
<feature type="compositionally biased region" description="Low complexity" evidence="1">
    <location>
        <begin position="1153"/>
        <end position="1166"/>
    </location>
</feature>
<keyword evidence="2" id="KW-0812">Transmembrane</keyword>
<comment type="caution">
    <text evidence="3">The sequence shown here is derived from an EMBL/GenBank/DDBJ whole genome shotgun (WGS) entry which is preliminary data.</text>
</comment>
<reference evidence="3 4" key="1">
    <citation type="submission" date="2021-05" db="EMBL/GenBank/DDBJ databases">
        <title>The draft genome of Geobacter chapellei DSM 13688.</title>
        <authorList>
            <person name="Xu Z."/>
            <person name="Masuda Y."/>
            <person name="Itoh H."/>
            <person name="Senoo K."/>
        </authorList>
    </citation>
    <scope>NUCLEOTIDE SEQUENCE [LARGE SCALE GENOMIC DNA]</scope>
    <source>
        <strain evidence="3 4">DSM 13688</strain>
    </source>
</reference>
<keyword evidence="4" id="KW-1185">Reference proteome</keyword>
<evidence type="ECO:0000313" key="3">
    <source>
        <dbReference type="EMBL" id="MBT1072156.1"/>
    </source>
</evidence>
<evidence type="ECO:0000256" key="2">
    <source>
        <dbReference type="SAM" id="Phobius"/>
    </source>
</evidence>
<evidence type="ECO:0000256" key="1">
    <source>
        <dbReference type="SAM" id="MobiDB-lite"/>
    </source>
</evidence>
<name>A0ABS5U927_9BACT</name>
<feature type="transmembrane region" description="Helical" evidence="2">
    <location>
        <begin position="14"/>
        <end position="36"/>
    </location>
</feature>
<protein>
    <submittedName>
        <fullName evidence="3">Uncharacterized protein</fullName>
    </submittedName>
</protein>
<dbReference type="EMBL" id="JAHDYS010000008">
    <property type="protein sequence ID" value="MBT1072156.1"/>
    <property type="molecule type" value="Genomic_DNA"/>
</dbReference>
<feature type="region of interest" description="Disordered" evidence="1">
    <location>
        <begin position="1148"/>
        <end position="1175"/>
    </location>
</feature>
<dbReference type="RefSeq" id="WP_214298744.1">
    <property type="nucleotide sequence ID" value="NZ_JAHDYS010000008.1"/>
</dbReference>
<keyword evidence="2" id="KW-0472">Membrane</keyword>
<accession>A0ABS5U927</accession>
<gene>
    <name evidence="3" type="ORF">KJB30_10200</name>
</gene>
<evidence type="ECO:0000313" key="4">
    <source>
        <dbReference type="Proteomes" id="UP000784128"/>
    </source>
</evidence>
<organism evidence="3 4">
    <name type="scientific">Pelotalea chapellei</name>
    <dbReference type="NCBI Taxonomy" id="44671"/>
    <lineage>
        <taxon>Bacteria</taxon>
        <taxon>Pseudomonadati</taxon>
        <taxon>Thermodesulfobacteriota</taxon>
        <taxon>Desulfuromonadia</taxon>
        <taxon>Geobacterales</taxon>
        <taxon>Geobacteraceae</taxon>
        <taxon>Pelotalea</taxon>
    </lineage>
</organism>